<evidence type="ECO:0000313" key="2">
    <source>
        <dbReference type="Proteomes" id="UP000679247"/>
    </source>
</evidence>
<dbReference type="RefSeq" id="WP_214479026.1">
    <property type="nucleotide sequence ID" value="NZ_CP071710.1"/>
</dbReference>
<sequence length="55" mass="6227">MSKLEKQIASVKASLGIEDLYLTEHMEELLIKESKGEISFEEYKKELLKVAKGNG</sequence>
<keyword evidence="2" id="KW-1185">Reference proteome</keyword>
<organism evidence="1 2">
    <name type="scientific">Cytobacillus gottheilii</name>
    <dbReference type="NCBI Taxonomy" id="859144"/>
    <lineage>
        <taxon>Bacteria</taxon>
        <taxon>Bacillati</taxon>
        <taxon>Bacillota</taxon>
        <taxon>Bacilli</taxon>
        <taxon>Bacillales</taxon>
        <taxon>Bacillaceae</taxon>
        <taxon>Cytobacillus</taxon>
    </lineage>
</organism>
<geneLocation type="plasmid" evidence="1 2">
    <name>p_unnamed</name>
</geneLocation>
<name>A0ABX8FIX6_9BACI</name>
<protein>
    <recommendedName>
        <fullName evidence="3">Antitoxin VbhA domain-containing protein</fullName>
    </recommendedName>
</protein>
<evidence type="ECO:0008006" key="3">
    <source>
        <dbReference type="Google" id="ProtNLM"/>
    </source>
</evidence>
<proteinExistence type="predicted"/>
<accession>A0ABX8FIX6</accession>
<gene>
    <name evidence="1" type="ORF">J1899_22270</name>
</gene>
<reference evidence="1 2" key="1">
    <citation type="submission" date="2021-03" db="EMBL/GenBank/DDBJ databases">
        <title>The first data on the complete genome of the tetrodotoxin-producing bacterium.</title>
        <authorList>
            <person name="Melnikova D.I."/>
            <person name="Nijland R."/>
            <person name="Magarlamov T.Y."/>
        </authorList>
    </citation>
    <scope>NUCLEOTIDE SEQUENCE [LARGE SCALE GENOMIC DNA]</scope>
    <source>
        <strain evidence="1 2">1839</strain>
        <plasmid evidence="1 2">p_unnamed</plasmid>
    </source>
</reference>
<keyword evidence="1" id="KW-0614">Plasmid</keyword>
<evidence type="ECO:0000313" key="1">
    <source>
        <dbReference type="EMBL" id="QVY63966.1"/>
    </source>
</evidence>
<dbReference type="InterPro" id="IPR033788">
    <property type="entry name" value="VbhA-like"/>
</dbReference>
<dbReference type="Proteomes" id="UP000679247">
    <property type="component" value="Plasmid p_unnamed"/>
</dbReference>
<dbReference type="CDD" id="cd11586">
    <property type="entry name" value="VbhA_like"/>
    <property type="match status" value="1"/>
</dbReference>
<dbReference type="EMBL" id="CP071710">
    <property type="protein sequence ID" value="QVY63966.1"/>
    <property type="molecule type" value="Genomic_DNA"/>
</dbReference>